<dbReference type="EMBL" id="CP000498">
    <property type="protein sequence ID" value="ABN66393.2"/>
    <property type="molecule type" value="Genomic_DNA"/>
</dbReference>
<evidence type="ECO:0000313" key="2">
    <source>
        <dbReference type="EMBL" id="ABN66393.2"/>
    </source>
</evidence>
<dbReference type="OMA" id="PITKIWA"/>
<dbReference type="InParanoid" id="A3LTF1"/>
<evidence type="ECO:0000256" key="1">
    <source>
        <dbReference type="SAM" id="MobiDB-lite"/>
    </source>
</evidence>
<dbReference type="Proteomes" id="UP000002258">
    <property type="component" value="Chromosome 4"/>
</dbReference>
<dbReference type="RefSeq" id="XP_001384422.2">
    <property type="nucleotide sequence ID" value="XM_001384385.1"/>
</dbReference>
<dbReference type="OrthoDB" id="5361617at2759"/>
<feature type="region of interest" description="Disordered" evidence="1">
    <location>
        <begin position="1"/>
        <end position="46"/>
    </location>
</feature>
<dbReference type="STRING" id="322104.A3LTF1"/>
<accession>A3LTF1</accession>
<dbReference type="FunCoup" id="A3LTF1">
    <property type="interactions" value="35"/>
</dbReference>
<evidence type="ECO:0000313" key="3">
    <source>
        <dbReference type="Proteomes" id="UP000002258"/>
    </source>
</evidence>
<reference evidence="2 3" key="1">
    <citation type="journal article" date="2007" name="Nat. Biotechnol.">
        <title>Genome sequence of the lignocellulose-bioconverting and xylose-fermenting yeast Pichia stipitis.</title>
        <authorList>
            <person name="Jeffries T.W."/>
            <person name="Grigoriev I.V."/>
            <person name="Grimwood J."/>
            <person name="Laplaza J.M."/>
            <person name="Aerts A."/>
            <person name="Salamov A."/>
            <person name="Schmutz J."/>
            <person name="Lindquist E."/>
            <person name="Dehal P."/>
            <person name="Shapiro H."/>
            <person name="Jin Y.S."/>
            <person name="Passoth V."/>
            <person name="Richardson P.M."/>
        </authorList>
    </citation>
    <scope>NUCLEOTIDE SEQUENCE [LARGE SCALE GENOMIC DNA]</scope>
    <source>
        <strain evidence="3">ATCC 58785 / CBS 6054 / NBRC 10063 / NRRL Y-11545</strain>
    </source>
</reference>
<proteinExistence type="predicted"/>
<dbReference type="AlphaFoldDB" id="A3LTF1"/>
<feature type="region of interest" description="Disordered" evidence="1">
    <location>
        <begin position="350"/>
        <end position="374"/>
    </location>
</feature>
<protein>
    <submittedName>
        <fullName evidence="2">Uncharacterized protein</fullName>
    </submittedName>
</protein>
<sequence length="412" mass="47661">MSVYSFESDGVDHSDSTEENFQGDELVQFEETTSQKNTKKDENEDDGKTVRTANFILDHSTFVRGIGNIKRWFNEDFVRTTMAASDERIQLNIFIPSYTLHEFDFVKRGTSMAAINAREAIRIIDRFFENEIEQSADCPLRYDLYIQNQNEDGPNWSECQRYKVHAPLIKEFPNFKTKFDSYLIGSGSANSSNDHDHEFNNLADDFNSTMSFSHSHNENINDIQYENSPSYQNALANSDNRAVMPTRLRFLIRTCIYKMYVERNKFSSPEEHWKLVTEDPITKIWARSFGIDCMNVNEAELLMFQKYDVSSLRLYNPHNHFGINEVYNPASDILQNTVDTTVYTYSSLKDHVPTSHRGRGRGGRKEGRNPKRNAVRGVVAVERTGSHGEYVKKERFDAINFAPRGHGELWKP</sequence>
<dbReference type="GeneID" id="4839034"/>
<gene>
    <name evidence="2" type="ORF">PICST_45012</name>
</gene>
<keyword evidence="3" id="KW-1185">Reference proteome</keyword>
<organism evidence="2 3">
    <name type="scientific">Scheffersomyces stipitis (strain ATCC 58785 / CBS 6054 / NBRC 10063 / NRRL Y-11545)</name>
    <name type="common">Yeast</name>
    <name type="synonym">Pichia stipitis</name>
    <dbReference type="NCBI Taxonomy" id="322104"/>
    <lineage>
        <taxon>Eukaryota</taxon>
        <taxon>Fungi</taxon>
        <taxon>Dikarya</taxon>
        <taxon>Ascomycota</taxon>
        <taxon>Saccharomycotina</taxon>
        <taxon>Pichiomycetes</taxon>
        <taxon>Debaryomycetaceae</taxon>
        <taxon>Scheffersomyces</taxon>
    </lineage>
</organism>
<dbReference type="KEGG" id="pic:PICST_45012"/>
<name>A3LTF1_PICST</name>
<dbReference type="eggNOG" id="ENOG502S5VM">
    <property type="taxonomic scope" value="Eukaryota"/>
</dbReference>
<dbReference type="HOGENOM" id="CLU_049919_0_0_1"/>